<comment type="subcellular location">
    <subcellularLocation>
        <location evidence="3">Cell membrane</location>
        <topology evidence="3">Multi-pass membrane protein</topology>
    </subcellularLocation>
    <subcellularLocation>
        <location evidence="1">Lipid droplet</location>
    </subcellularLocation>
    <subcellularLocation>
        <location evidence="2">Peroxisome membrane</location>
        <topology evidence="2">Multi-pass membrane protein</topology>
    </subcellularLocation>
</comment>
<reference evidence="23" key="1">
    <citation type="journal article" date="2013" name="Genome Announc.">
        <title>Draft genome sequence of the grapevine dieback fungus Eutypa lata UCR-EL1.</title>
        <authorList>
            <person name="Blanco-Ulate B."/>
            <person name="Rolshausen P.E."/>
            <person name="Cantu D."/>
        </authorList>
    </citation>
    <scope>NUCLEOTIDE SEQUENCE [LARGE SCALE GENOMIC DNA]</scope>
    <source>
        <strain evidence="23">UCR-EL1</strain>
    </source>
</reference>
<dbReference type="Gene3D" id="3.40.50.12780">
    <property type="entry name" value="N-terminal domain of ligase-like"/>
    <property type="match status" value="1"/>
</dbReference>
<dbReference type="PANTHER" id="PTHR43107:SF15">
    <property type="entry name" value="FATTY ACID TRANSPORT PROTEIN 3, ISOFORM A"/>
    <property type="match status" value="1"/>
</dbReference>
<dbReference type="GO" id="GO:0009898">
    <property type="term" value="C:cytoplasmic side of plasma membrane"/>
    <property type="evidence" value="ECO:0007669"/>
    <property type="project" value="TreeGrafter"/>
</dbReference>
<evidence type="ECO:0000256" key="12">
    <source>
        <dbReference type="ARBA" id="ARBA00022989"/>
    </source>
</evidence>
<dbReference type="InterPro" id="IPR020845">
    <property type="entry name" value="AMP-binding_CS"/>
</dbReference>
<evidence type="ECO:0000256" key="2">
    <source>
        <dbReference type="ARBA" id="ARBA00004585"/>
    </source>
</evidence>
<dbReference type="OrthoDB" id="10253869at2759"/>
<accession>M7S7C1</accession>
<evidence type="ECO:0000256" key="5">
    <source>
        <dbReference type="ARBA" id="ARBA00022448"/>
    </source>
</evidence>
<evidence type="ECO:0000256" key="7">
    <source>
        <dbReference type="ARBA" id="ARBA00022598"/>
    </source>
</evidence>
<dbReference type="Proteomes" id="UP000012174">
    <property type="component" value="Unassembled WGS sequence"/>
</dbReference>
<dbReference type="FunFam" id="3.40.50.12780:FF:000019">
    <property type="entry name" value="Long-chain fatty acid transporter"/>
    <property type="match status" value="1"/>
</dbReference>
<dbReference type="STRING" id="1287681.M7S7C1"/>
<evidence type="ECO:0000256" key="9">
    <source>
        <dbReference type="ARBA" id="ARBA00022692"/>
    </source>
</evidence>
<keyword evidence="13" id="KW-0445">Lipid transport</keyword>
<keyword evidence="23" id="KW-1185">Reference proteome</keyword>
<dbReference type="OMA" id="VWRQFLD"/>
<dbReference type="Pfam" id="PF13193">
    <property type="entry name" value="AMP-binding_C"/>
    <property type="match status" value="1"/>
</dbReference>
<dbReference type="EMBL" id="KB707516">
    <property type="protein sequence ID" value="EMR61989.1"/>
    <property type="molecule type" value="Genomic_DNA"/>
</dbReference>
<evidence type="ECO:0000256" key="6">
    <source>
        <dbReference type="ARBA" id="ARBA00022475"/>
    </source>
</evidence>
<evidence type="ECO:0000259" key="20">
    <source>
        <dbReference type="Pfam" id="PF00501"/>
    </source>
</evidence>
<dbReference type="GO" id="GO:0005324">
    <property type="term" value="F:long-chain fatty acid transmembrane transporter activity"/>
    <property type="evidence" value="ECO:0007669"/>
    <property type="project" value="TreeGrafter"/>
</dbReference>
<keyword evidence="6" id="KW-1003">Cell membrane</keyword>
<dbReference type="HOGENOM" id="CLU_000022_46_3_1"/>
<comment type="similarity">
    <text evidence="4">Belongs to the ATP-dependent AMP-binding enzyme family.</text>
</comment>
<keyword evidence="14" id="KW-0472">Membrane</keyword>
<comment type="function">
    <text evidence="17">Acyl-CoA synthetase required for both the import of long chain fatty acids (LCFAs) (C14-C18) and the activation very long chain fatty acids (VLCFAs) (C20-C26) by esterification of the fatty acids into metabolically active CoA-thioesters for subsequent degradation or incorporation into phospholipids. The transport and fatty acyl-CoA synthetase activities are genetically separable and are thus independent activities. Esterifies VLCFAs in the peroxisome matrix. The VLCFAs are actively transported into peroxisomes by a PXA1-PXA2 heterodimeric transporter in the peroxisomal membrane.</text>
</comment>
<evidence type="ECO:0000256" key="19">
    <source>
        <dbReference type="ARBA" id="ARBA00078285"/>
    </source>
</evidence>
<evidence type="ECO:0000256" key="17">
    <source>
        <dbReference type="ARBA" id="ARBA00060276"/>
    </source>
</evidence>
<evidence type="ECO:0000256" key="11">
    <source>
        <dbReference type="ARBA" id="ARBA00022840"/>
    </source>
</evidence>
<evidence type="ECO:0000256" key="8">
    <source>
        <dbReference type="ARBA" id="ARBA00022677"/>
    </source>
</evidence>
<proteinExistence type="inferred from homology"/>
<dbReference type="GO" id="GO:0005524">
    <property type="term" value="F:ATP binding"/>
    <property type="evidence" value="ECO:0007669"/>
    <property type="project" value="UniProtKB-KW"/>
</dbReference>
<keyword evidence="9" id="KW-0812">Transmembrane</keyword>
<dbReference type="GO" id="GO:0004467">
    <property type="term" value="F:long-chain fatty acid-CoA ligase activity"/>
    <property type="evidence" value="ECO:0007669"/>
    <property type="project" value="TreeGrafter"/>
</dbReference>
<keyword evidence="5" id="KW-0813">Transport</keyword>
<feature type="domain" description="AMP-binding enzyme C-terminal" evidence="21">
    <location>
        <begin position="506"/>
        <end position="582"/>
    </location>
</feature>
<evidence type="ECO:0000256" key="13">
    <source>
        <dbReference type="ARBA" id="ARBA00023055"/>
    </source>
</evidence>
<dbReference type="Pfam" id="PF00501">
    <property type="entry name" value="AMP-binding"/>
    <property type="match status" value="1"/>
</dbReference>
<feature type="domain" description="AMP-dependent synthetase/ligase" evidence="20">
    <location>
        <begin position="66"/>
        <end position="385"/>
    </location>
</feature>
<keyword evidence="7" id="KW-0436">Ligase</keyword>
<evidence type="ECO:0000256" key="1">
    <source>
        <dbReference type="ARBA" id="ARBA00004502"/>
    </source>
</evidence>
<keyword evidence="15" id="KW-0576">Peroxisome</keyword>
<dbReference type="InterPro" id="IPR000873">
    <property type="entry name" value="AMP-dep_synth/lig_dom"/>
</dbReference>
<dbReference type="PANTHER" id="PTHR43107">
    <property type="entry name" value="LONG-CHAIN FATTY ACID TRANSPORT PROTEIN"/>
    <property type="match status" value="1"/>
</dbReference>
<evidence type="ECO:0000256" key="10">
    <source>
        <dbReference type="ARBA" id="ARBA00022741"/>
    </source>
</evidence>
<keyword evidence="10" id="KW-0547">Nucleotide-binding</keyword>
<evidence type="ECO:0000256" key="18">
    <source>
        <dbReference type="ARBA" id="ARBA00068795"/>
    </source>
</evidence>
<keyword evidence="12" id="KW-1133">Transmembrane helix</keyword>
<evidence type="ECO:0000313" key="23">
    <source>
        <dbReference type="Proteomes" id="UP000012174"/>
    </source>
</evidence>
<dbReference type="InterPro" id="IPR045851">
    <property type="entry name" value="AMP-bd_C_sf"/>
</dbReference>
<dbReference type="SUPFAM" id="SSF56801">
    <property type="entry name" value="Acetyl-CoA synthetase-like"/>
    <property type="match status" value="1"/>
</dbReference>
<evidence type="ECO:0000313" key="22">
    <source>
        <dbReference type="EMBL" id="EMR61989.1"/>
    </source>
</evidence>
<evidence type="ECO:0000256" key="14">
    <source>
        <dbReference type="ARBA" id="ARBA00023136"/>
    </source>
</evidence>
<name>M7S7C1_EUTLA</name>
<dbReference type="eggNOG" id="KOG1179">
    <property type="taxonomic scope" value="Eukaryota"/>
</dbReference>
<evidence type="ECO:0000259" key="21">
    <source>
        <dbReference type="Pfam" id="PF13193"/>
    </source>
</evidence>
<evidence type="ECO:0000256" key="4">
    <source>
        <dbReference type="ARBA" id="ARBA00006432"/>
    </source>
</evidence>
<dbReference type="InterPro" id="IPR042099">
    <property type="entry name" value="ANL_N_sf"/>
</dbReference>
<organism evidence="22 23">
    <name type="scientific">Eutypa lata (strain UCR-EL1)</name>
    <name type="common">Grapevine dieback disease fungus</name>
    <name type="synonym">Eutypa armeniacae</name>
    <dbReference type="NCBI Taxonomy" id="1287681"/>
    <lineage>
        <taxon>Eukaryota</taxon>
        <taxon>Fungi</taxon>
        <taxon>Dikarya</taxon>
        <taxon>Ascomycota</taxon>
        <taxon>Pezizomycotina</taxon>
        <taxon>Sordariomycetes</taxon>
        <taxon>Xylariomycetidae</taxon>
        <taxon>Xylariales</taxon>
        <taxon>Diatrypaceae</taxon>
        <taxon>Eutypa</taxon>
    </lineage>
</organism>
<gene>
    <name evidence="22" type="ORF">UCREL1_11078</name>
</gene>
<dbReference type="GO" id="GO:0044539">
    <property type="term" value="P:long-chain fatty acid import into cell"/>
    <property type="evidence" value="ECO:0007669"/>
    <property type="project" value="TreeGrafter"/>
</dbReference>
<comment type="catalytic activity">
    <reaction evidence="16">
        <text>a very long-chain fatty acid + ATP + CoA = a very long-chain fatty acyl-CoA + AMP + diphosphate</text>
        <dbReference type="Rhea" id="RHEA:54536"/>
        <dbReference type="ChEBI" id="CHEBI:30616"/>
        <dbReference type="ChEBI" id="CHEBI:33019"/>
        <dbReference type="ChEBI" id="CHEBI:57287"/>
        <dbReference type="ChEBI" id="CHEBI:58950"/>
        <dbReference type="ChEBI" id="CHEBI:138261"/>
        <dbReference type="ChEBI" id="CHEBI:456215"/>
    </reaction>
</comment>
<dbReference type="PROSITE" id="PS00455">
    <property type="entry name" value="AMP_BINDING"/>
    <property type="match status" value="1"/>
</dbReference>
<protein>
    <recommendedName>
        <fullName evidence="18">Very long-chain fatty acid transport protein</fullName>
    </recommendedName>
    <alternativeName>
        <fullName evidence="19">Very-long-chain acyl-CoA synthetase</fullName>
    </alternativeName>
</protein>
<dbReference type="InterPro" id="IPR025110">
    <property type="entry name" value="AMP-bd_C"/>
</dbReference>
<keyword evidence="11" id="KW-0067">ATP-binding</keyword>
<evidence type="ECO:0000256" key="3">
    <source>
        <dbReference type="ARBA" id="ARBA00004651"/>
    </source>
</evidence>
<dbReference type="GO" id="GO:0005811">
    <property type="term" value="C:lipid droplet"/>
    <property type="evidence" value="ECO:0007669"/>
    <property type="project" value="UniProtKB-SubCell"/>
</dbReference>
<sequence length="638" mass="71068">MPVPLAISVPAAVAALSYIDAKTGFWYDRKLIRGGIRALFKTNYRQWKDRVNCFYRLEQLAQDRSSAHRPFLLHNERTWTYVQAHEMALRYGTYLKETLGVKRRDIVAINLQNSDHFVLVVFGLWSIGAKPAFINYNLTGDALAHCVNVAKAVLMLVDPEVVKNVDDSVRAKLGGLRIELFSPELIHQVEATEPTRAPDSCRIGEIGRDMAILIYTSGTTGLPKAAIISWGKLMLAGNFVTGWLDTKPTDIFYTCMPLYHSSATTMGLGQCLEAGCTFAIGKKFSTKTFWKEARAYNATAIQYVGETCRYLLAAPPQIDPETHENLDKQHRIRLAFGNGLRPDVWEKFRDRFGIERIAEFYGATEGPLATWNLTHNEWASGAIGRNGWVYGLAMRHKMAVVAVDPDEPDQGPLRDAKTGLCSQVRRGDVGELLFALPGGDVAREFQGYYNNASATAGKIARDVFRKGDAYFRSGDLVSWDAEGRMYFHDRVGDTFRWKSENVATTEVAQALGSHDRIQEANVYGVQLPHHDGRAGAVAVVLRGGGLLEGGLDEKLLRSLAEHAKARLPKYAVPIFVRVSEDLGHAVTGTNKQQKHHLRTEGVDPAKIGGDQLFWLQEGTYVPFGLKEWERLNAGRVKL</sequence>
<dbReference type="AlphaFoldDB" id="M7S7C1"/>
<dbReference type="GO" id="GO:0005778">
    <property type="term" value="C:peroxisomal membrane"/>
    <property type="evidence" value="ECO:0007669"/>
    <property type="project" value="UniProtKB-SubCell"/>
</dbReference>
<dbReference type="Gene3D" id="3.30.300.30">
    <property type="match status" value="1"/>
</dbReference>
<keyword evidence="8" id="KW-0551">Lipid droplet</keyword>
<evidence type="ECO:0000256" key="16">
    <source>
        <dbReference type="ARBA" id="ARBA00051585"/>
    </source>
</evidence>
<dbReference type="FunFam" id="3.30.300.30:FF:000020">
    <property type="entry name" value="Long-chain fatty acid transporter"/>
    <property type="match status" value="1"/>
</dbReference>
<dbReference type="KEGG" id="ela:UCREL1_11078"/>
<evidence type="ECO:0000256" key="15">
    <source>
        <dbReference type="ARBA" id="ARBA00023140"/>
    </source>
</evidence>